<dbReference type="RefSeq" id="WP_057905139.1">
    <property type="nucleotide sequence ID" value="NZ_AZDA01000093.1"/>
</dbReference>
<name>A0A0R1GJB9_9LACO</name>
<accession>A0A0R1GJB9</accession>
<evidence type="ECO:0000256" key="1">
    <source>
        <dbReference type="ARBA" id="ARBA00006484"/>
    </source>
</evidence>
<dbReference type="PANTHER" id="PTHR44196">
    <property type="entry name" value="DEHYDROGENASE/REDUCTASE SDR FAMILY MEMBER 7B"/>
    <property type="match status" value="1"/>
</dbReference>
<dbReference type="PRINTS" id="PR00080">
    <property type="entry name" value="SDRFAMILY"/>
</dbReference>
<dbReference type="GO" id="GO:0016491">
    <property type="term" value="F:oxidoreductase activity"/>
    <property type="evidence" value="ECO:0007669"/>
    <property type="project" value="UniProtKB-KW"/>
</dbReference>
<evidence type="ECO:0000256" key="2">
    <source>
        <dbReference type="ARBA" id="ARBA00023002"/>
    </source>
</evidence>
<dbReference type="PROSITE" id="PS00061">
    <property type="entry name" value="ADH_SHORT"/>
    <property type="match status" value="1"/>
</dbReference>
<evidence type="ECO:0000313" key="4">
    <source>
        <dbReference type="EMBL" id="KRK34149.1"/>
    </source>
</evidence>
<dbReference type="STRING" id="1423726.FC07_GL000712"/>
<gene>
    <name evidence="4" type="ORF">FC07_GL000712</name>
</gene>
<dbReference type="GO" id="GO:0016020">
    <property type="term" value="C:membrane"/>
    <property type="evidence" value="ECO:0007669"/>
    <property type="project" value="TreeGrafter"/>
</dbReference>
<dbReference type="PATRIC" id="fig|1423726.3.peg.734"/>
<dbReference type="InterPro" id="IPR002347">
    <property type="entry name" value="SDR_fam"/>
</dbReference>
<dbReference type="Pfam" id="PF00106">
    <property type="entry name" value="adh_short"/>
    <property type="match status" value="1"/>
</dbReference>
<dbReference type="EMBL" id="AZDA01000093">
    <property type="protein sequence ID" value="KRK34149.1"/>
    <property type="molecule type" value="Genomic_DNA"/>
</dbReference>
<comment type="caution">
    <text evidence="4">The sequence shown here is derived from an EMBL/GenBank/DDBJ whole genome shotgun (WGS) entry which is preliminary data.</text>
</comment>
<keyword evidence="5" id="KW-1185">Reference proteome</keyword>
<keyword evidence="2" id="KW-0560">Oxidoreductase</keyword>
<proteinExistence type="inferred from homology"/>
<evidence type="ECO:0000313" key="5">
    <source>
        <dbReference type="Proteomes" id="UP000051461"/>
    </source>
</evidence>
<dbReference type="PRINTS" id="PR00081">
    <property type="entry name" value="GDHRDH"/>
</dbReference>
<dbReference type="Gene3D" id="3.40.50.720">
    <property type="entry name" value="NAD(P)-binding Rossmann-like Domain"/>
    <property type="match status" value="1"/>
</dbReference>
<reference evidence="4 5" key="1">
    <citation type="journal article" date="2015" name="Genome Announc.">
        <title>Expanding the biotechnology potential of lactobacilli through comparative genomics of 213 strains and associated genera.</title>
        <authorList>
            <person name="Sun Z."/>
            <person name="Harris H.M."/>
            <person name="McCann A."/>
            <person name="Guo C."/>
            <person name="Argimon S."/>
            <person name="Zhang W."/>
            <person name="Yang X."/>
            <person name="Jeffery I.B."/>
            <person name="Cooney J.C."/>
            <person name="Kagawa T.F."/>
            <person name="Liu W."/>
            <person name="Song Y."/>
            <person name="Salvetti E."/>
            <person name="Wrobel A."/>
            <person name="Rasinkangas P."/>
            <person name="Parkhill J."/>
            <person name="Rea M.C."/>
            <person name="O'Sullivan O."/>
            <person name="Ritari J."/>
            <person name="Douillard F.P."/>
            <person name="Paul Ross R."/>
            <person name="Yang R."/>
            <person name="Briner A.E."/>
            <person name="Felis G.E."/>
            <person name="de Vos W.M."/>
            <person name="Barrangou R."/>
            <person name="Klaenhammer T.R."/>
            <person name="Caufield P.W."/>
            <person name="Cui Y."/>
            <person name="Zhang H."/>
            <person name="O'Toole P.W."/>
        </authorList>
    </citation>
    <scope>NUCLEOTIDE SEQUENCE [LARGE SCALE GENOMIC DNA]</scope>
    <source>
        <strain evidence="4 5">DSM 20003</strain>
    </source>
</reference>
<protein>
    <submittedName>
        <fullName evidence="4">Short chain dehydrogenase</fullName>
    </submittedName>
</protein>
<dbReference type="Proteomes" id="UP000051461">
    <property type="component" value="Unassembled WGS sequence"/>
</dbReference>
<sequence>MTFQLERRVVVITGATGGLGQALVAAFLKTGAVVVALGRDQVKLAHLADVSQYRLYYAQLDFSDASAIQQTLKRIERRLGPIAVFVNNAGIGYFDTALSLTAAQQQAMIQLNEASLMTFCQQVGRLMVPRQAGMIVNVASQAGKIATPKASVYAASKAAVIAYSNALRLELASAHIHILTVNPGPIATPFLTQADPTGHYAQAVAKFALTPTQLANEIVHAVVTQQRELNRPRFMNLAALGYQLAPRLADWLAQQPVFNRK</sequence>
<evidence type="ECO:0000256" key="3">
    <source>
        <dbReference type="RuleBase" id="RU000363"/>
    </source>
</evidence>
<dbReference type="AlphaFoldDB" id="A0A0R1GJB9"/>
<dbReference type="PANTHER" id="PTHR44196:SF1">
    <property type="entry name" value="DEHYDROGENASE_REDUCTASE SDR FAMILY MEMBER 7B"/>
    <property type="match status" value="1"/>
</dbReference>
<dbReference type="SUPFAM" id="SSF51735">
    <property type="entry name" value="NAD(P)-binding Rossmann-fold domains"/>
    <property type="match status" value="1"/>
</dbReference>
<organism evidence="4 5">
    <name type="scientific">Loigolactobacillus bifermentans DSM 20003</name>
    <dbReference type="NCBI Taxonomy" id="1423726"/>
    <lineage>
        <taxon>Bacteria</taxon>
        <taxon>Bacillati</taxon>
        <taxon>Bacillota</taxon>
        <taxon>Bacilli</taxon>
        <taxon>Lactobacillales</taxon>
        <taxon>Lactobacillaceae</taxon>
        <taxon>Loigolactobacillus</taxon>
    </lineage>
</organism>
<dbReference type="InterPro" id="IPR036291">
    <property type="entry name" value="NAD(P)-bd_dom_sf"/>
</dbReference>
<comment type="similarity">
    <text evidence="1 3">Belongs to the short-chain dehydrogenases/reductases (SDR) family.</text>
</comment>
<dbReference type="InterPro" id="IPR020904">
    <property type="entry name" value="Sc_DH/Rdtase_CS"/>
</dbReference>